<keyword evidence="2" id="KW-0813">Transport</keyword>
<evidence type="ECO:0000256" key="2">
    <source>
        <dbReference type="ARBA" id="ARBA00022448"/>
    </source>
</evidence>
<organism evidence="5">
    <name type="scientific">marine sediment metagenome</name>
    <dbReference type="NCBI Taxonomy" id="412755"/>
    <lineage>
        <taxon>unclassified sequences</taxon>
        <taxon>metagenomes</taxon>
        <taxon>ecological metagenomes</taxon>
    </lineage>
</organism>
<dbReference type="Pfam" id="PF01497">
    <property type="entry name" value="Peripla_BP_2"/>
    <property type="match status" value="1"/>
</dbReference>
<comment type="subcellular location">
    <subcellularLocation>
        <location evidence="1">Cell envelope</location>
    </subcellularLocation>
</comment>
<dbReference type="EMBL" id="LAZR01000025">
    <property type="protein sequence ID" value="KKO03754.1"/>
    <property type="molecule type" value="Genomic_DNA"/>
</dbReference>
<dbReference type="GO" id="GO:0030288">
    <property type="term" value="C:outer membrane-bounded periplasmic space"/>
    <property type="evidence" value="ECO:0007669"/>
    <property type="project" value="TreeGrafter"/>
</dbReference>
<dbReference type="PRINTS" id="PR01715">
    <property type="entry name" value="FERRIBNDNGPP"/>
</dbReference>
<sequence length="289" mass="32601">MRRHWLRIFAGLLLWLPLTLHAASEAPYSRIVTLDWGLAETLIGIGVTPLAVADLTNYRRWVGEPQMPPQVHNLGLRSEPNLELLTQLKPDLILITPQFEAARPLLERIAPVKSLAIYRPDSDPLQTAEEITRELAELTGHQPQAQQLVDDFERQLARLRGKLAGQSLPPFYLVSFIDERHVRVYGEHNLFSAVLARLGQENAWHAGDNYWGYAQAGVEQLADNPDAALIYFAPLPLNTEQQLAGSKLWQQMPFVQQGRVYAFPPTWQLGGLLAAQRFMGLFEEALSDE</sequence>
<dbReference type="Gene3D" id="3.40.50.1980">
    <property type="entry name" value="Nitrogenase molybdenum iron protein domain"/>
    <property type="match status" value="2"/>
</dbReference>
<dbReference type="InterPro" id="IPR051313">
    <property type="entry name" value="Bact_iron-sidero_bind"/>
</dbReference>
<gene>
    <name evidence="5" type="ORF">LCGC14_0091810</name>
</gene>
<evidence type="ECO:0000259" key="4">
    <source>
        <dbReference type="PROSITE" id="PS50983"/>
    </source>
</evidence>
<dbReference type="InterPro" id="IPR002491">
    <property type="entry name" value="ABC_transptr_periplasmic_BD"/>
</dbReference>
<feature type="domain" description="Fe/B12 periplasmic-binding" evidence="4">
    <location>
        <begin position="30"/>
        <end position="289"/>
    </location>
</feature>
<evidence type="ECO:0000256" key="1">
    <source>
        <dbReference type="ARBA" id="ARBA00004196"/>
    </source>
</evidence>
<dbReference type="PANTHER" id="PTHR30532:SF1">
    <property type="entry name" value="IRON(3+)-HYDROXAMATE-BINDING PROTEIN FHUD"/>
    <property type="match status" value="1"/>
</dbReference>
<accession>A0A0F9YH48</accession>
<evidence type="ECO:0000256" key="3">
    <source>
        <dbReference type="ARBA" id="ARBA00022729"/>
    </source>
</evidence>
<dbReference type="AlphaFoldDB" id="A0A0F9YH48"/>
<reference evidence="5" key="1">
    <citation type="journal article" date="2015" name="Nature">
        <title>Complex archaea that bridge the gap between prokaryotes and eukaryotes.</title>
        <authorList>
            <person name="Spang A."/>
            <person name="Saw J.H."/>
            <person name="Jorgensen S.L."/>
            <person name="Zaremba-Niedzwiedzka K."/>
            <person name="Martijn J."/>
            <person name="Lind A.E."/>
            <person name="van Eijk R."/>
            <person name="Schleper C."/>
            <person name="Guy L."/>
            <person name="Ettema T.J."/>
        </authorList>
    </citation>
    <scope>NUCLEOTIDE SEQUENCE</scope>
</reference>
<name>A0A0F9YH48_9ZZZZ</name>
<proteinExistence type="predicted"/>
<dbReference type="SUPFAM" id="SSF53807">
    <property type="entry name" value="Helical backbone' metal receptor"/>
    <property type="match status" value="1"/>
</dbReference>
<comment type="caution">
    <text evidence="5">The sequence shown here is derived from an EMBL/GenBank/DDBJ whole genome shotgun (WGS) entry which is preliminary data.</text>
</comment>
<dbReference type="PANTHER" id="PTHR30532">
    <property type="entry name" value="IRON III DICITRATE-BINDING PERIPLASMIC PROTEIN"/>
    <property type="match status" value="1"/>
</dbReference>
<dbReference type="PROSITE" id="PS50983">
    <property type="entry name" value="FE_B12_PBP"/>
    <property type="match status" value="1"/>
</dbReference>
<dbReference type="CDD" id="cd01146">
    <property type="entry name" value="FhuD"/>
    <property type="match status" value="1"/>
</dbReference>
<protein>
    <recommendedName>
        <fullName evidence="4">Fe/B12 periplasmic-binding domain-containing protein</fullName>
    </recommendedName>
</protein>
<keyword evidence="3" id="KW-0732">Signal</keyword>
<evidence type="ECO:0000313" key="5">
    <source>
        <dbReference type="EMBL" id="KKO03754.1"/>
    </source>
</evidence>